<dbReference type="EMBL" id="AUZZ01003339">
    <property type="protein sequence ID" value="EQD57230.1"/>
    <property type="molecule type" value="Genomic_DNA"/>
</dbReference>
<organism evidence="1">
    <name type="scientific">mine drainage metagenome</name>
    <dbReference type="NCBI Taxonomy" id="410659"/>
    <lineage>
        <taxon>unclassified sequences</taxon>
        <taxon>metagenomes</taxon>
        <taxon>ecological metagenomes</taxon>
    </lineage>
</organism>
<sequence length="101" mass="11395">VDGFAETIAAATDALLERWEELARRGEPVNLTEEMSELTLQIVLRAIFGRDLERMSAELGGNPFEVVTKEQARNLQFAYKFRSLARLVAGLIARRRTDGEE</sequence>
<evidence type="ECO:0000313" key="1">
    <source>
        <dbReference type="EMBL" id="EQD57230.1"/>
    </source>
</evidence>
<gene>
    <name evidence="1" type="ORF">B2A_04904</name>
</gene>
<accession>T1BTE0</accession>
<reference evidence="1" key="2">
    <citation type="journal article" date="2014" name="ISME J.">
        <title>Microbial stratification in low pH oxic and suboxic macroscopic growths along an acid mine drainage.</title>
        <authorList>
            <person name="Mendez-Garcia C."/>
            <person name="Mesa V."/>
            <person name="Sprenger R.R."/>
            <person name="Richter M."/>
            <person name="Diez M.S."/>
            <person name="Solano J."/>
            <person name="Bargiela R."/>
            <person name="Golyshina O.V."/>
            <person name="Manteca A."/>
            <person name="Ramos J.L."/>
            <person name="Gallego J.R."/>
            <person name="Llorente I."/>
            <person name="Martins Dos Santos V.A."/>
            <person name="Jensen O.N."/>
            <person name="Pelaez A.I."/>
            <person name="Sanchez J."/>
            <person name="Ferrer M."/>
        </authorList>
    </citation>
    <scope>NUCLEOTIDE SEQUENCE</scope>
</reference>
<reference evidence="1" key="1">
    <citation type="submission" date="2013-08" db="EMBL/GenBank/DDBJ databases">
        <authorList>
            <person name="Mendez C."/>
            <person name="Richter M."/>
            <person name="Ferrer M."/>
            <person name="Sanchez J."/>
        </authorList>
    </citation>
    <scope>NUCLEOTIDE SEQUENCE</scope>
</reference>
<feature type="non-terminal residue" evidence="1">
    <location>
        <position position="1"/>
    </location>
</feature>
<dbReference type="GO" id="GO:0005506">
    <property type="term" value="F:iron ion binding"/>
    <property type="evidence" value="ECO:0007669"/>
    <property type="project" value="InterPro"/>
</dbReference>
<dbReference type="AlphaFoldDB" id="T1BTE0"/>
<name>T1BTE0_9ZZZZ</name>
<dbReference type="GO" id="GO:0016705">
    <property type="term" value="F:oxidoreductase activity, acting on paired donors, with incorporation or reduction of molecular oxygen"/>
    <property type="evidence" value="ECO:0007669"/>
    <property type="project" value="InterPro"/>
</dbReference>
<dbReference type="SUPFAM" id="SSF48264">
    <property type="entry name" value="Cytochrome P450"/>
    <property type="match status" value="1"/>
</dbReference>
<comment type="caution">
    <text evidence="1">The sequence shown here is derived from an EMBL/GenBank/DDBJ whole genome shotgun (WGS) entry which is preliminary data.</text>
</comment>
<proteinExistence type="predicted"/>
<dbReference type="Gene3D" id="1.10.630.10">
    <property type="entry name" value="Cytochrome P450"/>
    <property type="match status" value="1"/>
</dbReference>
<dbReference type="InterPro" id="IPR036396">
    <property type="entry name" value="Cyt_P450_sf"/>
</dbReference>
<dbReference type="GO" id="GO:0020037">
    <property type="term" value="F:heme binding"/>
    <property type="evidence" value="ECO:0007669"/>
    <property type="project" value="InterPro"/>
</dbReference>
<dbReference type="GO" id="GO:0004497">
    <property type="term" value="F:monooxygenase activity"/>
    <property type="evidence" value="ECO:0007669"/>
    <property type="project" value="InterPro"/>
</dbReference>
<protein>
    <submittedName>
        <fullName evidence="1">Uncharacterized protein</fullName>
    </submittedName>
</protein>
<feature type="non-terminal residue" evidence="1">
    <location>
        <position position="101"/>
    </location>
</feature>